<keyword evidence="3" id="KW-1133">Transmembrane helix</keyword>
<keyword evidence="4" id="KW-0472">Membrane</keyword>
<accession>A0A381QAH5</accession>
<evidence type="ECO:0000256" key="1">
    <source>
        <dbReference type="ARBA" id="ARBA00022475"/>
    </source>
</evidence>
<dbReference type="Pfam" id="PF13519">
    <property type="entry name" value="VWA_2"/>
    <property type="match status" value="1"/>
</dbReference>
<keyword evidence="2" id="KW-0812">Transmembrane</keyword>
<dbReference type="InterPro" id="IPR002035">
    <property type="entry name" value="VWF_A"/>
</dbReference>
<dbReference type="EMBL" id="UINC01001273">
    <property type="protein sequence ID" value="SUZ76325.1"/>
    <property type="molecule type" value="Genomic_DNA"/>
</dbReference>
<evidence type="ECO:0000256" key="3">
    <source>
        <dbReference type="ARBA" id="ARBA00022989"/>
    </source>
</evidence>
<dbReference type="Gene3D" id="3.40.50.410">
    <property type="entry name" value="von Willebrand factor, type A domain"/>
    <property type="match status" value="1"/>
</dbReference>
<evidence type="ECO:0000256" key="2">
    <source>
        <dbReference type="ARBA" id="ARBA00022692"/>
    </source>
</evidence>
<dbReference type="AlphaFoldDB" id="A0A381QAH5"/>
<dbReference type="InterPro" id="IPR050768">
    <property type="entry name" value="UPF0353/GerABKA_families"/>
</dbReference>
<dbReference type="PANTHER" id="PTHR22550">
    <property type="entry name" value="SPORE GERMINATION PROTEIN"/>
    <property type="match status" value="1"/>
</dbReference>
<protein>
    <recommendedName>
        <fullName evidence="5">VWFA domain-containing protein</fullName>
    </recommendedName>
</protein>
<evidence type="ECO:0000313" key="6">
    <source>
        <dbReference type="EMBL" id="SUZ76325.1"/>
    </source>
</evidence>
<proteinExistence type="predicted"/>
<dbReference type="InterPro" id="IPR036465">
    <property type="entry name" value="vWFA_dom_sf"/>
</dbReference>
<evidence type="ECO:0000256" key="4">
    <source>
        <dbReference type="ARBA" id="ARBA00023136"/>
    </source>
</evidence>
<keyword evidence="1" id="KW-1003">Cell membrane</keyword>
<dbReference type="PANTHER" id="PTHR22550:SF5">
    <property type="entry name" value="LEUCINE ZIPPER PROTEIN 4"/>
    <property type="match status" value="1"/>
</dbReference>
<evidence type="ECO:0000259" key="5">
    <source>
        <dbReference type="PROSITE" id="PS50234"/>
    </source>
</evidence>
<feature type="domain" description="VWFA" evidence="5">
    <location>
        <begin position="83"/>
        <end position="261"/>
    </location>
</feature>
<dbReference type="SMART" id="SM00327">
    <property type="entry name" value="VWA"/>
    <property type="match status" value="1"/>
</dbReference>
<dbReference type="PROSITE" id="PS50234">
    <property type="entry name" value="VWFA"/>
    <property type="match status" value="1"/>
</dbReference>
<name>A0A381QAH5_9ZZZZ</name>
<reference evidence="6" key="1">
    <citation type="submission" date="2018-05" db="EMBL/GenBank/DDBJ databases">
        <authorList>
            <person name="Lanie J.A."/>
            <person name="Ng W.-L."/>
            <person name="Kazmierczak K.M."/>
            <person name="Andrzejewski T.M."/>
            <person name="Davidsen T.M."/>
            <person name="Wayne K.J."/>
            <person name="Tettelin H."/>
            <person name="Glass J.I."/>
            <person name="Rusch D."/>
            <person name="Podicherti R."/>
            <person name="Tsui H.-C.T."/>
            <person name="Winkler M.E."/>
        </authorList>
    </citation>
    <scope>NUCLEOTIDE SEQUENCE</scope>
</reference>
<gene>
    <name evidence="6" type="ORF">METZ01_LOCUS29179</name>
</gene>
<organism evidence="6">
    <name type="scientific">marine metagenome</name>
    <dbReference type="NCBI Taxonomy" id="408172"/>
    <lineage>
        <taxon>unclassified sequences</taxon>
        <taxon>metagenomes</taxon>
        <taxon>ecological metagenomes</taxon>
    </lineage>
</organism>
<dbReference type="SUPFAM" id="SSF53300">
    <property type="entry name" value="vWA-like"/>
    <property type="match status" value="1"/>
</dbReference>
<sequence>MALAPIIVLVVGLALTAQWRRYRRLEEAFGGRKAARRLTSIDLHRFPKSRLSCLIAVSLALTIAAAGPHIDFGSTLDPEQPVDLVIAVDVSLSMTGNDVAPTRLDRAKEVVNAITESLTQERIGLAIFADWPYTVLPMTDDPELVRFFTASLAPDLIEERDQGTSLSLVIKHSTEMLNARHRPEAQQAILLITDGEGHEDTALILDSVAVATETGIRVWTAGVGTTAGSSLMTEGDDPVLVLGDDGEPIVSRLNETLLRSIAIAGGGSYHDVRGAAGLRNLQARFRRAETASALGGEPVGVALWILLLAVPLLFLEGKMDSGGVIESPRLNEPGP</sequence>